<feature type="transmembrane region" description="Helical" evidence="1">
    <location>
        <begin position="60"/>
        <end position="83"/>
    </location>
</feature>
<dbReference type="Pfam" id="PF01433">
    <property type="entry name" value="Peptidase_M1"/>
    <property type="match status" value="1"/>
</dbReference>
<dbReference type="InterPro" id="IPR014782">
    <property type="entry name" value="Peptidase_M1_dom"/>
</dbReference>
<proteinExistence type="predicted"/>
<keyword evidence="1" id="KW-1133">Transmembrane helix</keyword>
<dbReference type="GO" id="GO:0008270">
    <property type="term" value="F:zinc ion binding"/>
    <property type="evidence" value="ECO:0007669"/>
    <property type="project" value="InterPro"/>
</dbReference>
<name>A0A917E7K5_9FLAO</name>
<keyword evidence="1" id="KW-0812">Transmembrane</keyword>
<feature type="transmembrane region" description="Helical" evidence="1">
    <location>
        <begin position="248"/>
        <end position="265"/>
    </location>
</feature>
<gene>
    <name evidence="3" type="ORF">GCM10010831_12840</name>
</gene>
<dbReference type="AlphaFoldDB" id="A0A917E7K5"/>
<feature type="transmembrane region" description="Helical" evidence="1">
    <location>
        <begin position="453"/>
        <end position="471"/>
    </location>
</feature>
<dbReference type="SUPFAM" id="SSF55486">
    <property type="entry name" value="Metalloproteases ('zincins'), catalytic domain"/>
    <property type="match status" value="1"/>
</dbReference>
<accession>A0A917E7K5</accession>
<feature type="transmembrane region" description="Helical" evidence="1">
    <location>
        <begin position="150"/>
        <end position="172"/>
    </location>
</feature>
<keyword evidence="4" id="KW-1185">Reference proteome</keyword>
<dbReference type="InterPro" id="IPR027268">
    <property type="entry name" value="Peptidase_M4/M1_CTD_sf"/>
</dbReference>
<feature type="transmembrane region" description="Helical" evidence="1">
    <location>
        <begin position="103"/>
        <end position="130"/>
    </location>
</feature>
<keyword evidence="1" id="KW-0472">Membrane</keyword>
<evidence type="ECO:0000259" key="2">
    <source>
        <dbReference type="Pfam" id="PF01433"/>
    </source>
</evidence>
<dbReference type="Proteomes" id="UP000599688">
    <property type="component" value="Unassembled WGS sequence"/>
</dbReference>
<feature type="transmembrane region" description="Helical" evidence="1">
    <location>
        <begin position="365"/>
        <end position="387"/>
    </location>
</feature>
<feature type="domain" description="Peptidase M1 membrane alanine aminopeptidase" evidence="2">
    <location>
        <begin position="868"/>
        <end position="1066"/>
    </location>
</feature>
<feature type="transmembrane region" description="Helical" evidence="1">
    <location>
        <begin position="328"/>
        <end position="345"/>
    </location>
</feature>
<feature type="transmembrane region" description="Helical" evidence="1">
    <location>
        <begin position="20"/>
        <end position="40"/>
    </location>
</feature>
<dbReference type="GO" id="GO:0008237">
    <property type="term" value="F:metallopeptidase activity"/>
    <property type="evidence" value="ECO:0007669"/>
    <property type="project" value="InterPro"/>
</dbReference>
<feature type="transmembrane region" description="Helical" evidence="1">
    <location>
        <begin position="408"/>
        <end position="433"/>
    </location>
</feature>
<feature type="transmembrane region" description="Helical" evidence="1">
    <location>
        <begin position="179"/>
        <end position="196"/>
    </location>
</feature>
<reference evidence="3 4" key="1">
    <citation type="journal article" date="2014" name="Int. J. Syst. Evol. Microbiol.">
        <title>Complete genome sequence of Corynebacterium casei LMG S-19264T (=DSM 44701T), isolated from a smear-ripened cheese.</title>
        <authorList>
            <consortium name="US DOE Joint Genome Institute (JGI-PGF)"/>
            <person name="Walter F."/>
            <person name="Albersmeier A."/>
            <person name="Kalinowski J."/>
            <person name="Ruckert C."/>
        </authorList>
    </citation>
    <scope>NUCLEOTIDE SEQUENCE [LARGE SCALE GENOMIC DNA]</scope>
    <source>
        <strain evidence="3 4">CGMCC 1.12925</strain>
    </source>
</reference>
<dbReference type="RefSeq" id="WP_188405985.1">
    <property type="nucleotide sequence ID" value="NZ_BMGL01000006.1"/>
</dbReference>
<evidence type="ECO:0000313" key="4">
    <source>
        <dbReference type="Proteomes" id="UP000599688"/>
    </source>
</evidence>
<evidence type="ECO:0000313" key="3">
    <source>
        <dbReference type="EMBL" id="GGE12828.1"/>
    </source>
</evidence>
<comment type="caution">
    <text evidence="3">The sequence shown here is derived from an EMBL/GenBank/DDBJ whole genome shotgun (WGS) entry which is preliminary data.</text>
</comment>
<protein>
    <recommendedName>
        <fullName evidence="2">Peptidase M1 membrane alanine aminopeptidase domain-containing protein</fullName>
    </recommendedName>
</protein>
<dbReference type="Gene3D" id="1.10.390.10">
    <property type="entry name" value="Neutral Protease Domain 2"/>
    <property type="match status" value="1"/>
</dbReference>
<dbReference type="EMBL" id="BMGL01000006">
    <property type="protein sequence ID" value="GGE12828.1"/>
    <property type="molecule type" value="Genomic_DNA"/>
</dbReference>
<evidence type="ECO:0000256" key="1">
    <source>
        <dbReference type="SAM" id="Phobius"/>
    </source>
</evidence>
<sequence length="1214" mass="139617">MLSKIVSFELKYWLKSPLLYTYAIIMAVISMFIMASAVGVFDDSTVTVTGISKINSAKGITGLLAAMALLVYFLLPSIVGTSIHKDYKYEMYQVIFAYPFTKFSYLFGKFISSFFMVLVVIVFCMLGIWSGTQLPGANQELLLDFQFLNYLQPFLVIVIPNLLFFGAIVFGVVTFSRNIFVGFITVVILIVIQSLANSYMQDLDTKNIAALLDPTGMSAVSLETEYWTVAEENSKLIPLKNYVLYNRLLWLGISSVIFTLIFSLFKFHQQAVSFNFFKKKGNRITKQNFGVNSRIPMPSFQVDFSFVSQLQTAWKHTFIELKYILKNWAFISIAVVAILITWLVLEVGMPIQGTDTLPVTRNVILLANGGLSLFLMILIFLFSGMLLHRGRISYMDQLLDATPISSWVMLLAKFLAIIFMIFILYAILISIGISFQATKGFYNFEIGLYLFDFYVINIWNWIIYTFLAFFFHSLIKNYIVGFVSLIALTIFLGFFSSFGIEQAIFNFNEISSVSYSDMNGYGSGLTRFFMYKLYWGLFGIALYILALLFYRRGIYASIQERFNQAGKRFTAVNQIILSLSLIGFLGIGSYIYYVNNIQNERLSGKERELRTVEYERTYGQFASITQPRIVASKINLDLFPETRDFEVNGLYNLMNKTNKAIDSIHLNLNDRPIEYSFNKKHQVVLKDSIYNYHIIQLNEALQPGESIEFNFNMKNKPNTWLRNNSPVIANGTFINNSTFPSIGYNENAELKNNIVREKYNLPPKDRMKSPLDSTNLKNTYIANDADWIDFETTVSTSPNQVAIAPGYLQKEWEEDGRRYFHYKMDDKILNFYNFMSAEYEVVEENFNGIKLQIFYHKGHDYNLERMLKGAKKGLAYYEENFSPYQFKQLRIIEFPSVFGTFAQAFANTVPFSESIGFIADVNDEDEGVDYPFSVTAHEVAHQWWAHQVIGANVRGATVMSESLSEYSSLRVLESAFGAEKMRRFLKDALDKYLSGRKFESQVELPLILNENQQYIHYNKGSMVMYAMSDYLGEKNFNAALSSYIDQVAFQEPPYTTAIEFTEHLKTRTPDSLQYLITDLFETITLYDNKIIKAELETVDNNKHKVKFTAQVAKYRSDEKGNTVYDEMYGTTLTEEINGEEVESLFLADYIDVGIYTENEIDGKKEEKLIYLKKHKIEEINNAFEIEVDQKPTRVGIDPLNKLIDRNSNDNRRSL</sequence>
<feature type="transmembrane region" description="Helical" evidence="1">
    <location>
        <begin position="571"/>
        <end position="593"/>
    </location>
</feature>
<feature type="transmembrane region" description="Helical" evidence="1">
    <location>
        <begin position="533"/>
        <end position="550"/>
    </location>
</feature>
<organism evidence="3 4">
    <name type="scientific">Psychroflexus salis</name>
    <dbReference type="NCBI Taxonomy" id="1526574"/>
    <lineage>
        <taxon>Bacteria</taxon>
        <taxon>Pseudomonadati</taxon>
        <taxon>Bacteroidota</taxon>
        <taxon>Flavobacteriia</taxon>
        <taxon>Flavobacteriales</taxon>
        <taxon>Flavobacteriaceae</taxon>
        <taxon>Psychroflexus</taxon>
    </lineage>
</organism>
<feature type="transmembrane region" description="Helical" evidence="1">
    <location>
        <begin position="478"/>
        <end position="500"/>
    </location>
</feature>